<dbReference type="RefSeq" id="WP_218605460.1">
    <property type="nucleotide sequence ID" value="NZ_JADQDJ010000355.1"/>
</dbReference>
<gene>
    <name evidence="2" type="ORF">I4I81_13130</name>
</gene>
<evidence type="ECO:0000259" key="1">
    <source>
        <dbReference type="Pfam" id="PF07883"/>
    </source>
</evidence>
<comment type="caution">
    <text evidence="2">The sequence shown here is derived from an EMBL/GenBank/DDBJ whole genome shotgun (WGS) entry which is preliminary data.</text>
</comment>
<protein>
    <submittedName>
        <fullName evidence="2">Cupin domain-containing protein</fullName>
    </submittedName>
</protein>
<keyword evidence="3" id="KW-1185">Reference proteome</keyword>
<dbReference type="PANTHER" id="PTHR36440:SF1">
    <property type="entry name" value="PUTATIVE (AFU_ORTHOLOGUE AFUA_8G07350)-RELATED"/>
    <property type="match status" value="1"/>
</dbReference>
<dbReference type="EMBL" id="JADQDK010000001">
    <property type="protein sequence ID" value="MBW0135190.1"/>
    <property type="molecule type" value="Genomic_DNA"/>
</dbReference>
<dbReference type="Proteomes" id="UP000694287">
    <property type="component" value="Unassembled WGS sequence"/>
</dbReference>
<dbReference type="InterPro" id="IPR053146">
    <property type="entry name" value="QDO-like"/>
</dbReference>
<proteinExistence type="predicted"/>
<evidence type="ECO:0000313" key="3">
    <source>
        <dbReference type="Proteomes" id="UP000694287"/>
    </source>
</evidence>
<feature type="domain" description="Cupin type-2" evidence="1">
    <location>
        <begin position="18"/>
        <end position="83"/>
    </location>
</feature>
<dbReference type="Pfam" id="PF07883">
    <property type="entry name" value="Cupin_2"/>
    <property type="match status" value="1"/>
</dbReference>
<evidence type="ECO:0000313" key="2">
    <source>
        <dbReference type="EMBL" id="MBW0135190.1"/>
    </source>
</evidence>
<name>A0ABS6USF1_9PSEU</name>
<dbReference type="PANTHER" id="PTHR36440">
    <property type="entry name" value="PUTATIVE (AFU_ORTHOLOGUE AFUA_8G07350)-RELATED"/>
    <property type="match status" value="1"/>
</dbReference>
<dbReference type="InterPro" id="IPR013096">
    <property type="entry name" value="Cupin_2"/>
</dbReference>
<organism evidence="2 3">
    <name type="scientific">Pseudonocardia abyssalis</name>
    <dbReference type="NCBI Taxonomy" id="2792008"/>
    <lineage>
        <taxon>Bacteria</taxon>
        <taxon>Bacillati</taxon>
        <taxon>Actinomycetota</taxon>
        <taxon>Actinomycetes</taxon>
        <taxon>Pseudonocardiales</taxon>
        <taxon>Pseudonocardiaceae</taxon>
        <taxon>Pseudonocardia</taxon>
    </lineage>
</organism>
<sequence>MIDGKDTDGRFALVQHLFEPRALAVPMHRHHDEDEYTYVLTGRIGAVLGGEELVAEPGDLLFEPRDQWHTFWNAGDEPAAVLELVSPAGLEELFRSFATLTAEPSPEEPAGMAARYGRDLDFPATGPVLERHGLTF</sequence>
<accession>A0ABS6USF1</accession>
<reference evidence="2 3" key="1">
    <citation type="submission" date="2020-11" db="EMBL/GenBank/DDBJ databases">
        <title>Pseudonocardia abyssalis sp. nov. and Pseudonocardia oceani sp. nov., description and phylogenomic analysis of two novel actinomycetes isolated from the deep Southern Ocean.</title>
        <authorList>
            <person name="Parra J."/>
        </authorList>
    </citation>
    <scope>NUCLEOTIDE SEQUENCE [LARGE SCALE GENOMIC DNA]</scope>
    <source>
        <strain evidence="2 3">KRD-168</strain>
    </source>
</reference>